<evidence type="ECO:0000256" key="5">
    <source>
        <dbReference type="ARBA" id="ARBA00022840"/>
    </source>
</evidence>
<name>H0E6I8_9ACTN</name>
<keyword evidence="8" id="KW-0046">Antibiotic resistance</keyword>
<evidence type="ECO:0000256" key="1">
    <source>
        <dbReference type="ARBA" id="ARBA00004413"/>
    </source>
</evidence>
<dbReference type="Proteomes" id="UP000005143">
    <property type="component" value="Unassembled WGS sequence"/>
</dbReference>
<dbReference type="GO" id="GO:0005524">
    <property type="term" value="F:ATP binding"/>
    <property type="evidence" value="ECO:0007669"/>
    <property type="project" value="UniProtKB-KW"/>
</dbReference>
<dbReference type="NCBIfam" id="TIGR01188">
    <property type="entry name" value="drrA"/>
    <property type="match status" value="1"/>
</dbReference>
<evidence type="ECO:0000313" key="13">
    <source>
        <dbReference type="Proteomes" id="UP000005143"/>
    </source>
</evidence>
<keyword evidence="5 12" id="KW-0067">ATP-binding</keyword>
<keyword evidence="6" id="KW-1278">Translocase</keyword>
<comment type="subcellular location">
    <subcellularLocation>
        <location evidence="1">Cell membrane</location>
        <topology evidence="1">Peripheral membrane protein</topology>
        <orientation evidence="1">Cytoplasmic side</orientation>
    </subcellularLocation>
</comment>
<dbReference type="GO" id="GO:0046677">
    <property type="term" value="P:response to antibiotic"/>
    <property type="evidence" value="ECO:0007669"/>
    <property type="project" value="UniProtKB-KW"/>
</dbReference>
<accession>H0E6I8</accession>
<dbReference type="GO" id="GO:0005886">
    <property type="term" value="C:plasma membrane"/>
    <property type="evidence" value="ECO:0007669"/>
    <property type="project" value="UniProtKB-SubCell"/>
</dbReference>
<protein>
    <submittedName>
        <fullName evidence="12">ABC transporter ATP-binding protein</fullName>
    </submittedName>
</protein>
<reference evidence="12 13" key="1">
    <citation type="journal article" date="2013" name="Biodegradation">
        <title>Quantitative proteomic analysis of ibuprofen-degrading Patulibacter sp. strain I11.</title>
        <authorList>
            <person name="Almeida B."/>
            <person name="Kjeldal H."/>
            <person name="Lolas I."/>
            <person name="Knudsen A.D."/>
            <person name="Carvalho G."/>
            <person name="Nielsen K.L."/>
            <person name="Barreto Crespo M.T."/>
            <person name="Stensballe A."/>
            <person name="Nielsen J.L."/>
        </authorList>
    </citation>
    <scope>NUCLEOTIDE SEQUENCE [LARGE SCALE GENOMIC DNA]</scope>
    <source>
        <strain evidence="12 13">I11</strain>
    </source>
</reference>
<dbReference type="PANTHER" id="PTHR42711">
    <property type="entry name" value="ABC TRANSPORTER ATP-BINDING PROTEIN"/>
    <property type="match status" value="1"/>
</dbReference>
<feature type="domain" description="ABC transporter" evidence="11">
    <location>
        <begin position="19"/>
        <end position="249"/>
    </location>
</feature>
<dbReference type="Gene3D" id="3.40.50.300">
    <property type="entry name" value="P-loop containing nucleotide triphosphate hydrolases"/>
    <property type="match status" value="1"/>
</dbReference>
<evidence type="ECO:0000256" key="9">
    <source>
        <dbReference type="ARBA" id="ARBA00049985"/>
    </source>
</evidence>
<keyword evidence="13" id="KW-1185">Reference proteome</keyword>
<sequence>MSTTTTTAPPGAPDRPLAIDARGLIKRYGDVEALRGLDLQVPAGTVFGLLGPNGAGKSTTVKILTTLAAPTGGSATVAGADILRESGAVRRRIGVVSQASGTDKALTGRENLVLQGRIHGMGKAEARERADELLTRLRLDDARDRVVSGYSGGMQRRVDIATALMHRPQVLFLDEPTTGLDPEIRADLWQVVRELADDGMTVLLTTHYLEEADQLAAELAIVDRGRVVAKGTPAALKAELRGDAIVVELAAPAPEGLDVEALLRDAAGGLGEITVDGPTIRARVDRGAGATPQVLQALEARQLAVASITLSRPSLDDVYLRCTGRAFSAADQAGAAAPAGRGGRDATRSAPSPVAASEESR</sequence>
<dbReference type="InterPro" id="IPR025302">
    <property type="entry name" value="DrrA1/2-like_C"/>
</dbReference>
<dbReference type="RefSeq" id="WP_007575402.1">
    <property type="nucleotide sequence ID" value="NZ_AGUD01000205.1"/>
</dbReference>
<evidence type="ECO:0000259" key="11">
    <source>
        <dbReference type="PROSITE" id="PS50893"/>
    </source>
</evidence>
<dbReference type="FunFam" id="3.40.50.300:FF:000589">
    <property type="entry name" value="ABC transporter, ATP-binding subunit"/>
    <property type="match status" value="1"/>
</dbReference>
<dbReference type="SUPFAM" id="SSF52540">
    <property type="entry name" value="P-loop containing nucleoside triphosphate hydrolases"/>
    <property type="match status" value="1"/>
</dbReference>
<evidence type="ECO:0000256" key="4">
    <source>
        <dbReference type="ARBA" id="ARBA00022741"/>
    </source>
</evidence>
<evidence type="ECO:0000256" key="6">
    <source>
        <dbReference type="ARBA" id="ARBA00022967"/>
    </source>
</evidence>
<feature type="compositionally biased region" description="Low complexity" evidence="10">
    <location>
        <begin position="330"/>
        <end position="339"/>
    </location>
</feature>
<evidence type="ECO:0000256" key="7">
    <source>
        <dbReference type="ARBA" id="ARBA00023136"/>
    </source>
</evidence>
<dbReference type="PANTHER" id="PTHR42711:SF19">
    <property type="entry name" value="DOXORUBICIN RESISTANCE ATP-BINDING PROTEIN DRRA"/>
    <property type="match status" value="1"/>
</dbReference>
<dbReference type="GO" id="GO:0043215">
    <property type="term" value="P:daunorubicin transport"/>
    <property type="evidence" value="ECO:0007669"/>
    <property type="project" value="InterPro"/>
</dbReference>
<evidence type="ECO:0000256" key="2">
    <source>
        <dbReference type="ARBA" id="ARBA00022448"/>
    </source>
</evidence>
<evidence type="ECO:0000256" key="8">
    <source>
        <dbReference type="ARBA" id="ARBA00023251"/>
    </source>
</evidence>
<organism evidence="12 13">
    <name type="scientific">Patulibacter medicamentivorans</name>
    <dbReference type="NCBI Taxonomy" id="1097667"/>
    <lineage>
        <taxon>Bacteria</taxon>
        <taxon>Bacillati</taxon>
        <taxon>Actinomycetota</taxon>
        <taxon>Thermoleophilia</taxon>
        <taxon>Solirubrobacterales</taxon>
        <taxon>Patulibacteraceae</taxon>
        <taxon>Patulibacter</taxon>
    </lineage>
</organism>
<dbReference type="EMBL" id="AGUD01000205">
    <property type="protein sequence ID" value="EHN10687.1"/>
    <property type="molecule type" value="Genomic_DNA"/>
</dbReference>
<keyword evidence="4" id="KW-0547">Nucleotide-binding</keyword>
<dbReference type="PROSITE" id="PS50893">
    <property type="entry name" value="ABC_TRANSPORTER_2"/>
    <property type="match status" value="1"/>
</dbReference>
<dbReference type="InterPro" id="IPR027417">
    <property type="entry name" value="P-loop_NTPase"/>
</dbReference>
<dbReference type="InterPro" id="IPR017871">
    <property type="entry name" value="ABC_transporter-like_CS"/>
</dbReference>
<dbReference type="Pfam" id="PF00005">
    <property type="entry name" value="ABC_tran"/>
    <property type="match status" value="1"/>
</dbReference>
<dbReference type="SMART" id="SM00382">
    <property type="entry name" value="AAA"/>
    <property type="match status" value="1"/>
</dbReference>
<keyword evidence="7" id="KW-0472">Membrane</keyword>
<proteinExistence type="inferred from homology"/>
<evidence type="ECO:0000256" key="3">
    <source>
        <dbReference type="ARBA" id="ARBA00022475"/>
    </source>
</evidence>
<feature type="region of interest" description="Disordered" evidence="10">
    <location>
        <begin position="330"/>
        <end position="361"/>
    </location>
</feature>
<dbReference type="PROSITE" id="PS00211">
    <property type="entry name" value="ABC_TRANSPORTER_1"/>
    <property type="match status" value="1"/>
</dbReference>
<evidence type="ECO:0000256" key="10">
    <source>
        <dbReference type="SAM" id="MobiDB-lite"/>
    </source>
</evidence>
<dbReference type="AlphaFoldDB" id="H0E6I8"/>
<dbReference type="InterPro" id="IPR003439">
    <property type="entry name" value="ABC_transporter-like_ATP-bd"/>
</dbReference>
<gene>
    <name evidence="12" type="ORF">PAI11_24380</name>
</gene>
<evidence type="ECO:0000313" key="12">
    <source>
        <dbReference type="EMBL" id="EHN10687.1"/>
    </source>
</evidence>
<dbReference type="Pfam" id="PF13732">
    <property type="entry name" value="DrrA1-3_C"/>
    <property type="match status" value="1"/>
</dbReference>
<dbReference type="GO" id="GO:1900753">
    <property type="term" value="P:doxorubicin transport"/>
    <property type="evidence" value="ECO:0007669"/>
    <property type="project" value="InterPro"/>
</dbReference>
<dbReference type="InterPro" id="IPR005894">
    <property type="entry name" value="DrrA"/>
</dbReference>
<dbReference type="PATRIC" id="fig|1097667.3.peg.2419"/>
<comment type="caution">
    <text evidence="12">The sequence shown here is derived from an EMBL/GenBank/DDBJ whole genome shotgun (WGS) entry which is preliminary data.</text>
</comment>
<feature type="compositionally biased region" description="Low complexity" evidence="10">
    <location>
        <begin position="348"/>
        <end position="361"/>
    </location>
</feature>
<dbReference type="InterPro" id="IPR050763">
    <property type="entry name" value="ABC_transporter_ATP-binding"/>
</dbReference>
<dbReference type="InterPro" id="IPR003593">
    <property type="entry name" value="AAA+_ATPase"/>
</dbReference>
<keyword evidence="2" id="KW-0813">Transport</keyword>
<keyword evidence="3" id="KW-1003">Cell membrane</keyword>
<comment type="similarity">
    <text evidence="9">Belongs to the ABC transporter superfamily. Drug exporter-1 (DrugE1) (TC 3.A.1.105) family.</text>
</comment>
<dbReference type="GO" id="GO:0016887">
    <property type="term" value="F:ATP hydrolysis activity"/>
    <property type="evidence" value="ECO:0007669"/>
    <property type="project" value="InterPro"/>
</dbReference>